<protein>
    <recommendedName>
        <fullName evidence="4">Molybdenum cofactor sulfurase</fullName>
        <shortName evidence="4">MCS</shortName>
        <shortName evidence="4">MOS</shortName>
        <shortName evidence="4">MoCo sulfurase</shortName>
        <ecNumber evidence="4">2.8.1.9</ecNumber>
    </recommendedName>
    <alternativeName>
        <fullName evidence="4">Molybdenum cofactor sulfurtransferase</fullName>
    </alternativeName>
</protein>
<dbReference type="InterPro" id="IPR011037">
    <property type="entry name" value="Pyrv_Knase-like_insert_dom_sf"/>
</dbReference>
<keyword evidence="2 4" id="KW-0663">Pyridoxal phosphate</keyword>
<dbReference type="Gene3D" id="3.90.1150.10">
    <property type="entry name" value="Aspartate Aminotransferase, domain 1"/>
    <property type="match status" value="1"/>
</dbReference>
<dbReference type="SUPFAM" id="SSF141673">
    <property type="entry name" value="MOSC N-terminal domain-like"/>
    <property type="match status" value="1"/>
</dbReference>
<reference evidence="7 8" key="1">
    <citation type="submission" date="2022-11" db="UniProtKB">
        <authorList>
            <consortium name="WormBaseParasite"/>
        </authorList>
    </citation>
    <scope>IDENTIFICATION</scope>
</reference>
<evidence type="ECO:0000256" key="2">
    <source>
        <dbReference type="ARBA" id="ARBA00022898"/>
    </source>
</evidence>
<dbReference type="SUPFAM" id="SSF50800">
    <property type="entry name" value="PK beta-barrel domain-like"/>
    <property type="match status" value="1"/>
</dbReference>
<dbReference type="InterPro" id="IPR028886">
    <property type="entry name" value="MoCo_sulfurase"/>
</dbReference>
<dbReference type="PANTHER" id="PTHR14237">
    <property type="entry name" value="MOLYBDOPTERIN COFACTOR SULFURASE MOSC"/>
    <property type="match status" value="1"/>
</dbReference>
<evidence type="ECO:0000256" key="3">
    <source>
        <dbReference type="ARBA" id="ARBA00023150"/>
    </source>
</evidence>
<comment type="similarity">
    <text evidence="4">Belongs to the class-V pyridoxal-phosphate-dependent aminotransferase family. MOCOS subfamily.</text>
</comment>
<evidence type="ECO:0000313" key="7">
    <source>
        <dbReference type="WBParaSite" id="PgR143_g003_t02"/>
    </source>
</evidence>
<dbReference type="WBParaSite" id="PgR143_g003_t03">
    <property type="protein sequence ID" value="PgR143_g003_t03"/>
    <property type="gene ID" value="PgR143_g003"/>
</dbReference>
<feature type="modified residue" description="N6-(pyridoxal phosphate)lysine" evidence="4">
    <location>
        <position position="222"/>
    </location>
</feature>
<dbReference type="Gene3D" id="3.40.640.10">
    <property type="entry name" value="Type I PLP-dependent aspartate aminotransferase-like (Major domain)"/>
    <property type="match status" value="1"/>
</dbReference>
<dbReference type="InterPro" id="IPR005302">
    <property type="entry name" value="MoCF_Sase_C"/>
</dbReference>
<dbReference type="AlphaFoldDB" id="A0A915CEI5"/>
<dbReference type="GO" id="GO:0030170">
    <property type="term" value="F:pyridoxal phosphate binding"/>
    <property type="evidence" value="ECO:0007669"/>
    <property type="project" value="UniProtKB-UniRule"/>
</dbReference>
<dbReference type="Pfam" id="PF00266">
    <property type="entry name" value="Aminotran_5"/>
    <property type="match status" value="1"/>
</dbReference>
<dbReference type="InterPro" id="IPR015422">
    <property type="entry name" value="PyrdxlP-dep_Trfase_small"/>
</dbReference>
<comment type="cofactor">
    <cofactor evidence="4">
        <name>pyridoxal 5'-phosphate</name>
        <dbReference type="ChEBI" id="CHEBI:597326"/>
    </cofactor>
</comment>
<dbReference type="HAMAP" id="MF_03050">
    <property type="entry name" value="MOCOS"/>
    <property type="match status" value="1"/>
</dbReference>
<keyword evidence="1 4" id="KW-0808">Transferase</keyword>
<dbReference type="Pfam" id="PF03473">
    <property type="entry name" value="MOSC"/>
    <property type="match status" value="1"/>
</dbReference>
<evidence type="ECO:0000313" key="6">
    <source>
        <dbReference type="Proteomes" id="UP000887569"/>
    </source>
</evidence>
<dbReference type="Proteomes" id="UP000887569">
    <property type="component" value="Unplaced"/>
</dbReference>
<evidence type="ECO:0000256" key="1">
    <source>
        <dbReference type="ARBA" id="ARBA00022679"/>
    </source>
</evidence>
<dbReference type="InterPro" id="IPR015421">
    <property type="entry name" value="PyrdxlP-dep_Trfase_major"/>
</dbReference>
<dbReference type="WBParaSite" id="PgR143_g003_t02">
    <property type="protein sequence ID" value="PgR143_g003_t02"/>
    <property type="gene ID" value="PgR143_g003"/>
</dbReference>
<dbReference type="GO" id="GO:0016829">
    <property type="term" value="F:lyase activity"/>
    <property type="evidence" value="ECO:0007669"/>
    <property type="project" value="UniProtKB-UniRule"/>
</dbReference>
<comment type="catalytic activity">
    <reaction evidence="4">
        <text>Mo-molybdopterin + L-cysteine + AH2 = thio-Mo-molybdopterin + L-alanine + A + H2O</text>
        <dbReference type="Rhea" id="RHEA:42636"/>
        <dbReference type="ChEBI" id="CHEBI:13193"/>
        <dbReference type="ChEBI" id="CHEBI:15377"/>
        <dbReference type="ChEBI" id="CHEBI:17499"/>
        <dbReference type="ChEBI" id="CHEBI:35235"/>
        <dbReference type="ChEBI" id="CHEBI:57972"/>
        <dbReference type="ChEBI" id="CHEBI:71302"/>
        <dbReference type="ChEBI" id="CHEBI:82685"/>
        <dbReference type="EC" id="2.8.1.9"/>
    </reaction>
</comment>
<organism evidence="6 8">
    <name type="scientific">Parascaris univalens</name>
    <name type="common">Nematode worm</name>
    <dbReference type="NCBI Taxonomy" id="6257"/>
    <lineage>
        <taxon>Eukaryota</taxon>
        <taxon>Metazoa</taxon>
        <taxon>Ecdysozoa</taxon>
        <taxon>Nematoda</taxon>
        <taxon>Chromadorea</taxon>
        <taxon>Rhabditida</taxon>
        <taxon>Spirurina</taxon>
        <taxon>Ascaridomorpha</taxon>
        <taxon>Ascaridoidea</taxon>
        <taxon>Ascarididae</taxon>
        <taxon>Parascaris</taxon>
    </lineage>
</organism>
<evidence type="ECO:0000259" key="5">
    <source>
        <dbReference type="PROSITE" id="PS51340"/>
    </source>
</evidence>
<comment type="function">
    <text evidence="4">Sulfurates the molybdenum cofactor. Sulfation of molybdenum is essential for xanthine dehydrogenase (XDH) and aldehyde oxidase (ADO) enzymes in which molybdenum cofactor is liganded by 1 oxygen and 1 sulfur atom in active form.</text>
</comment>
<dbReference type="EC" id="2.8.1.9" evidence="4"/>
<dbReference type="InterPro" id="IPR015424">
    <property type="entry name" value="PyrdxlP-dep_Trfase"/>
</dbReference>
<feature type="active site" evidence="4">
    <location>
        <position position="382"/>
    </location>
</feature>
<dbReference type="PROSITE" id="PS51340">
    <property type="entry name" value="MOSC"/>
    <property type="match status" value="1"/>
</dbReference>
<accession>A0A915CEI5</accession>
<dbReference type="InterPro" id="IPR005303">
    <property type="entry name" value="MOCOS_middle"/>
</dbReference>
<dbReference type="Pfam" id="PF03476">
    <property type="entry name" value="MOSC_N"/>
    <property type="match status" value="1"/>
</dbReference>
<proteinExistence type="inferred from homology"/>
<dbReference type="InterPro" id="IPR000192">
    <property type="entry name" value="Aminotrans_V_dom"/>
</dbReference>
<dbReference type="GO" id="GO:0030151">
    <property type="term" value="F:molybdenum ion binding"/>
    <property type="evidence" value="ECO:0007669"/>
    <property type="project" value="UniProtKB-UniRule"/>
</dbReference>
<name>A0A915CEI5_PARUN</name>
<evidence type="ECO:0000256" key="4">
    <source>
        <dbReference type="HAMAP-Rule" id="MF_03050"/>
    </source>
</evidence>
<keyword evidence="3 4" id="KW-0501">Molybdenum cofactor biosynthesis</keyword>
<keyword evidence="6" id="KW-1185">Reference proteome</keyword>
<dbReference type="GO" id="GO:0006777">
    <property type="term" value="P:Mo-molybdopterin cofactor biosynthetic process"/>
    <property type="evidence" value="ECO:0007669"/>
    <property type="project" value="UniProtKB-UniRule"/>
</dbReference>
<dbReference type="GO" id="GO:0008265">
    <property type="term" value="F:molybdenum cofactor sulfurtransferase activity"/>
    <property type="evidence" value="ECO:0007669"/>
    <property type="project" value="UniProtKB-UniRule"/>
</dbReference>
<evidence type="ECO:0000313" key="8">
    <source>
        <dbReference type="WBParaSite" id="PgR143_g003_t03"/>
    </source>
</evidence>
<dbReference type="SUPFAM" id="SSF53383">
    <property type="entry name" value="PLP-dependent transferases"/>
    <property type="match status" value="1"/>
</dbReference>
<dbReference type="PANTHER" id="PTHR14237:SF80">
    <property type="entry name" value="MOLYBDENUM COFACTOR SULFURASE"/>
    <property type="match status" value="1"/>
</dbReference>
<sequence length="735" mass="82204">MMEKGRVYLDHAGATLPSESQLTAIGLDLLQMRLSNPHSRHPSSMRTRDVVDRARNRILRHFNTSSEQFHVIFTSNATHSLKIVAESFEFGACEHECEVARTLAGSPGGLFVYMRDAHTSVVGMREIVRQRCSRVCAVDFNELENLPAGQDEHAESPTRDLLVITAMSNFCGRKYPLRVIEHIHKWRPGRSFVCLDAASWVSTSFLDLSLYKPDFVAVSLYKIFGYPTGVGCLLVRTDRSHLLRKHFFGGGTVNLTDHNSFRVYRKADFIESFEDGTIDFYGIAALERGFVDLDAFGGIKAIQRKTFTLASRTYRALSTRSHANGQLIAEVYCAEPGFVNSEVQGPIVTFNLFRDDGSYVGYTEVEKMCDLFGIELRSGCFCNQGACQSYLRIPSTRLIANYEKGKVCGDTIDIINGRPVGASRVSFGRQSSEHDVEIFNAMIDACFVSSPSSQHFLSNRLISKPLLTDILIYPVKSCSSIRVQRWKAGTSGFEYDRRWMIVSRHGNILSQKRYPKLCSIQPQIEDGKLILLKKGNVGDRRSVAVPLTSCSDESWESRRICTHKVKTIDCGDEVAQWIDAELDEQGCRLHQVVDEQLTSECNTHGHTTTSLSNEAPYLLINRSSASSLAEMIGLDTKEVTKRFRANLIVDGIEPFLEDSITGMNIGDIPFKVIGHCSRCQMICIDQENGAKDASLLLALRDYRLGSKITFGIYLQLEKGYEGAMLNSAMSVSYTI</sequence>
<feature type="domain" description="MOSC" evidence="5">
    <location>
        <begin position="590"/>
        <end position="735"/>
    </location>
</feature>